<dbReference type="PANTHER" id="PTHR46602">
    <property type="entry name" value="PROTEIN SUPPRESSOR OF GENE SILENCING 3"/>
    <property type="match status" value="1"/>
</dbReference>
<dbReference type="GO" id="GO:0051607">
    <property type="term" value="P:defense response to virus"/>
    <property type="evidence" value="ECO:0007669"/>
    <property type="project" value="InterPro"/>
</dbReference>
<dbReference type="Proteomes" id="UP000237347">
    <property type="component" value="Unassembled WGS sequence"/>
</dbReference>
<accession>A0AAW0LM84</accession>
<dbReference type="PANTHER" id="PTHR46602:SF6">
    <property type="entry name" value="XS DOMAIN-CONTAINING PROTEIN-RELATED"/>
    <property type="match status" value="1"/>
</dbReference>
<evidence type="ECO:0000256" key="1">
    <source>
        <dbReference type="SAM" id="Coils"/>
    </source>
</evidence>
<feature type="coiled-coil region" evidence="1">
    <location>
        <begin position="355"/>
        <end position="428"/>
    </location>
</feature>
<reference evidence="4 5" key="1">
    <citation type="journal article" date="2018" name="Sci. Data">
        <title>The draft genome sequence of cork oak.</title>
        <authorList>
            <person name="Ramos A.M."/>
            <person name="Usie A."/>
            <person name="Barbosa P."/>
            <person name="Barros P.M."/>
            <person name="Capote T."/>
            <person name="Chaves I."/>
            <person name="Simoes F."/>
            <person name="Abreu I."/>
            <person name="Carrasquinho I."/>
            <person name="Faro C."/>
            <person name="Guimaraes J.B."/>
            <person name="Mendonca D."/>
            <person name="Nobrega F."/>
            <person name="Rodrigues L."/>
            <person name="Saibo N.J.M."/>
            <person name="Varela M.C."/>
            <person name="Egas C."/>
            <person name="Matos J."/>
            <person name="Miguel C.M."/>
            <person name="Oliveira M.M."/>
            <person name="Ricardo C.P."/>
            <person name="Goncalves S."/>
        </authorList>
    </citation>
    <scope>NUCLEOTIDE SEQUENCE [LARGE SCALE GENOMIC DNA]</scope>
    <source>
        <strain evidence="5">cv. HL8</strain>
    </source>
</reference>
<dbReference type="AlphaFoldDB" id="A0AAW0LM84"/>
<feature type="compositionally biased region" description="Basic and acidic residues" evidence="2">
    <location>
        <begin position="135"/>
        <end position="148"/>
    </location>
</feature>
<evidence type="ECO:0000313" key="4">
    <source>
        <dbReference type="EMBL" id="KAK7852113.1"/>
    </source>
</evidence>
<feature type="compositionally biased region" description="Polar residues" evidence="2">
    <location>
        <begin position="114"/>
        <end position="134"/>
    </location>
</feature>
<gene>
    <name evidence="4" type="primary">SGS3_1</name>
    <name evidence="4" type="ORF">CFP56_040076</name>
</gene>
<dbReference type="InterPro" id="IPR005381">
    <property type="entry name" value="Znf-XS_domain"/>
</dbReference>
<feature type="region of interest" description="Disordered" evidence="2">
    <location>
        <begin position="87"/>
        <end position="156"/>
    </location>
</feature>
<comment type="caution">
    <text evidence="4">The sequence shown here is derived from an EMBL/GenBank/DDBJ whole genome shotgun (WGS) entry which is preliminary data.</text>
</comment>
<protein>
    <submittedName>
        <fullName evidence="4">Protein suppressor of gene silencing 3</fullName>
    </submittedName>
</protein>
<feature type="domain" description="Zinc finger-XS" evidence="3">
    <location>
        <begin position="203"/>
        <end position="240"/>
    </location>
</feature>
<name>A0AAW0LM84_QUESU</name>
<proteinExistence type="predicted"/>
<dbReference type="GO" id="GO:0031047">
    <property type="term" value="P:regulatory ncRNA-mediated gene silencing"/>
    <property type="evidence" value="ECO:0007669"/>
    <property type="project" value="InterPro"/>
</dbReference>
<sequence length="633" mass="74414">MADNTDPFPKLSSVYKRSHPQVNQLNHHIANINLNSKASDCNVTPRESHNSAGRPWFPQNSMQTQNADLKNSNDRVNAWIQQSKGPWQNNYIGQQPVVSPPLQQGPFWSAGADHTQSSDSKNGPLNDEIISNSHCVDDEKNDSDHSEIVCDSDDDLSNYDSDLDSSEVSYETLKKSKWFVTFFESMDKLPTEEINSPSRQWHCPACKGASGAIDWYRGLQPLMHHARNKQARRVKLHRKFVEIVDQELQRRGTSLTLSSEAYGKWEGLDAKVNDHEIVWPPMVVIMNTRYQLDDNNKTHKHAVFKKLCNCLGRSSLKFEMRSYQEKVESKIKDINDDKQQINWFKERVAKEKKHSQTLAATLSQVSEKLRRATEENRIVRERIKLQHEENKEEMEAQEQFFKDQIKVIQQAIDAKEDSFEQLQQQEREKVKMTNSSKIEDLRIRSNLKFEMRSYQEMVESKIKDINDDKQQINWFKERVAKEKKHSQTLAATLSQVSEKLRRATEENRIMEAQEQFFKDQIKAIQQAIDAKEDSFEQLQQQEREKVKMTNSSKIEDLRIRQQEIARFIQFQDKEMEQFVDERDKLDRDHEYMKRKLRQRYWKEEVELEKKYETEITQLMEKYAPSSSLGTNSQ</sequence>
<evidence type="ECO:0000313" key="5">
    <source>
        <dbReference type="Proteomes" id="UP000237347"/>
    </source>
</evidence>
<evidence type="ECO:0000256" key="2">
    <source>
        <dbReference type="SAM" id="MobiDB-lite"/>
    </source>
</evidence>
<keyword evidence="1" id="KW-0175">Coiled coil</keyword>
<evidence type="ECO:0000259" key="3">
    <source>
        <dbReference type="Pfam" id="PF03470"/>
    </source>
</evidence>
<keyword evidence="5" id="KW-1185">Reference proteome</keyword>
<feature type="coiled-coil region" evidence="1">
    <location>
        <begin position="486"/>
        <end position="544"/>
    </location>
</feature>
<organism evidence="4 5">
    <name type="scientific">Quercus suber</name>
    <name type="common">Cork oak</name>
    <dbReference type="NCBI Taxonomy" id="58331"/>
    <lineage>
        <taxon>Eukaryota</taxon>
        <taxon>Viridiplantae</taxon>
        <taxon>Streptophyta</taxon>
        <taxon>Embryophyta</taxon>
        <taxon>Tracheophyta</taxon>
        <taxon>Spermatophyta</taxon>
        <taxon>Magnoliopsida</taxon>
        <taxon>eudicotyledons</taxon>
        <taxon>Gunneridae</taxon>
        <taxon>Pentapetalae</taxon>
        <taxon>rosids</taxon>
        <taxon>fabids</taxon>
        <taxon>Fagales</taxon>
        <taxon>Fagaceae</taxon>
        <taxon>Quercus</taxon>
    </lineage>
</organism>
<feature type="region of interest" description="Disordered" evidence="2">
    <location>
        <begin position="40"/>
        <end position="66"/>
    </location>
</feature>
<feature type="compositionally biased region" description="Polar residues" evidence="2">
    <location>
        <begin position="87"/>
        <end position="97"/>
    </location>
</feature>
<dbReference type="EMBL" id="PKMF04000079">
    <property type="protein sequence ID" value="KAK7852113.1"/>
    <property type="molecule type" value="Genomic_DNA"/>
</dbReference>
<dbReference type="Pfam" id="PF03470">
    <property type="entry name" value="zf-XS"/>
    <property type="match status" value="1"/>
</dbReference>
<dbReference type="InterPro" id="IPR044287">
    <property type="entry name" value="SGS3"/>
</dbReference>